<dbReference type="CDD" id="cd01189">
    <property type="entry name" value="INT_ICEBs1_C_like"/>
    <property type="match status" value="1"/>
</dbReference>
<dbReference type="EMBL" id="CYZA01000017">
    <property type="protein sequence ID" value="CUO33344.1"/>
    <property type="molecule type" value="Genomic_DNA"/>
</dbReference>
<feature type="domain" description="Tyr recombinase" evidence="7">
    <location>
        <begin position="160"/>
        <end position="344"/>
    </location>
</feature>
<dbReference type="SUPFAM" id="SSF56349">
    <property type="entry name" value="DNA breaking-rejoining enzymes"/>
    <property type="match status" value="1"/>
</dbReference>
<dbReference type="InterPro" id="IPR013762">
    <property type="entry name" value="Integrase-like_cat_sf"/>
</dbReference>
<protein>
    <submittedName>
        <fullName evidence="8">Integrase</fullName>
    </submittedName>
</protein>
<gene>
    <name evidence="8" type="primary">Int-Tn_8</name>
    <name evidence="8" type="ORF">ERS852395_02718</name>
</gene>
<dbReference type="Gene3D" id="1.10.443.10">
    <property type="entry name" value="Intergrase catalytic core"/>
    <property type="match status" value="1"/>
</dbReference>
<dbReference type="RefSeq" id="WP_055053914.1">
    <property type="nucleotide sequence ID" value="NZ_CAXUGI010000005.1"/>
</dbReference>
<dbReference type="InterPro" id="IPR050090">
    <property type="entry name" value="Tyrosine_recombinase_XerCD"/>
</dbReference>
<comment type="similarity">
    <text evidence="2">Belongs to the 'phage' integrase family.</text>
</comment>
<dbReference type="GO" id="GO:0015074">
    <property type="term" value="P:DNA integration"/>
    <property type="evidence" value="ECO:0007669"/>
    <property type="project" value="UniProtKB-KW"/>
</dbReference>
<evidence type="ECO:0000256" key="3">
    <source>
        <dbReference type="ARBA" id="ARBA00022908"/>
    </source>
</evidence>
<evidence type="ECO:0000259" key="7">
    <source>
        <dbReference type="PROSITE" id="PS51898"/>
    </source>
</evidence>
<dbReference type="InterPro" id="IPR011010">
    <property type="entry name" value="DNA_brk_join_enz"/>
</dbReference>
<accession>A0A174E6H3</accession>
<dbReference type="InterPro" id="IPR004107">
    <property type="entry name" value="Integrase_SAM-like_N"/>
</dbReference>
<dbReference type="Pfam" id="PF14657">
    <property type="entry name" value="Arm-DNA-bind_4"/>
    <property type="match status" value="1"/>
</dbReference>
<dbReference type="InterPro" id="IPR010998">
    <property type="entry name" value="Integrase_recombinase_N"/>
</dbReference>
<dbReference type="InterPro" id="IPR028259">
    <property type="entry name" value="AP2-like_int_N"/>
</dbReference>
<name>A0A174E6H3_9FIRM</name>
<proteinExistence type="inferred from homology"/>
<dbReference type="AlphaFoldDB" id="A0A174E6H3"/>
<dbReference type="PANTHER" id="PTHR30349">
    <property type="entry name" value="PHAGE INTEGRASE-RELATED"/>
    <property type="match status" value="1"/>
</dbReference>
<keyword evidence="5" id="KW-0233">DNA recombination</keyword>
<dbReference type="Gene3D" id="1.10.150.130">
    <property type="match status" value="1"/>
</dbReference>
<sequence>MAAYKDEERGTWYVSFYYEDWTGAKKRKVKRGFRTKKEALNFEAEYKRTAKADMDMTMGEFVEVYFRDKSQSLKDRSIKNKRDTMNAQLLPYFKDRPMNSITPAEIIQWQNTIIEKGYSDDYLKTIQNQMTALFNHAKNIYNLADNPCDKVKRMGKTSKKKMKFWTIEEYRQFMTGIEPGSKYYVLFELLFWTGAREGEALSITPADIDFERNLLHINKTYYRMHGEDVITSPKTEESNRTISIPEFLKKEIQDYISRLYELPEDERIFPMVHEAVQHKLKQVVQKTGVKKIRVHDIRHSHAAFLINKGVQPLMIKERFGHTDIRITLNTYGHLYPDQQKVVADMLDDENIKSSGSTNNRSNVTNGDESTNVNPRQVDYSRDSSREQQIIGENSLKNGGIYGTEK</sequence>
<dbReference type="GO" id="GO:0006310">
    <property type="term" value="P:DNA recombination"/>
    <property type="evidence" value="ECO:0007669"/>
    <property type="project" value="UniProtKB-KW"/>
</dbReference>
<evidence type="ECO:0000256" key="5">
    <source>
        <dbReference type="ARBA" id="ARBA00023172"/>
    </source>
</evidence>
<dbReference type="Proteomes" id="UP000095447">
    <property type="component" value="Unassembled WGS sequence"/>
</dbReference>
<evidence type="ECO:0000313" key="8">
    <source>
        <dbReference type="EMBL" id="CUO33344.1"/>
    </source>
</evidence>
<dbReference type="PANTHER" id="PTHR30349:SF64">
    <property type="entry name" value="PROPHAGE INTEGRASE INTD-RELATED"/>
    <property type="match status" value="1"/>
</dbReference>
<reference evidence="8 9" key="1">
    <citation type="submission" date="2015-09" db="EMBL/GenBank/DDBJ databases">
        <authorList>
            <consortium name="Pathogen Informatics"/>
        </authorList>
    </citation>
    <scope>NUCLEOTIDE SEQUENCE [LARGE SCALE GENOMIC DNA]</scope>
    <source>
        <strain evidence="8 9">2789STDY5608838</strain>
    </source>
</reference>
<dbReference type="InterPro" id="IPR002104">
    <property type="entry name" value="Integrase_catalytic"/>
</dbReference>
<feature type="compositionally biased region" description="Polar residues" evidence="6">
    <location>
        <begin position="352"/>
        <end position="374"/>
    </location>
</feature>
<evidence type="ECO:0000256" key="4">
    <source>
        <dbReference type="ARBA" id="ARBA00023125"/>
    </source>
</evidence>
<keyword evidence="4" id="KW-0238">DNA-binding</keyword>
<keyword evidence="3" id="KW-0229">DNA integration</keyword>
<feature type="compositionally biased region" description="Polar residues" evidence="6">
    <location>
        <begin position="386"/>
        <end position="396"/>
    </location>
</feature>
<dbReference type="Pfam" id="PF00589">
    <property type="entry name" value="Phage_integrase"/>
    <property type="match status" value="1"/>
</dbReference>
<organism evidence="8 9">
    <name type="scientific">Blautia obeum</name>
    <dbReference type="NCBI Taxonomy" id="40520"/>
    <lineage>
        <taxon>Bacteria</taxon>
        <taxon>Bacillati</taxon>
        <taxon>Bacillota</taxon>
        <taxon>Clostridia</taxon>
        <taxon>Lachnospirales</taxon>
        <taxon>Lachnospiraceae</taxon>
        <taxon>Blautia</taxon>
    </lineage>
</organism>
<evidence type="ECO:0000256" key="1">
    <source>
        <dbReference type="ARBA" id="ARBA00003283"/>
    </source>
</evidence>
<evidence type="ECO:0000256" key="2">
    <source>
        <dbReference type="ARBA" id="ARBA00008857"/>
    </source>
</evidence>
<dbReference type="PROSITE" id="PS51898">
    <property type="entry name" value="TYR_RECOMBINASE"/>
    <property type="match status" value="1"/>
</dbReference>
<dbReference type="Pfam" id="PF14659">
    <property type="entry name" value="Phage_int_SAM_3"/>
    <property type="match status" value="1"/>
</dbReference>
<evidence type="ECO:0000256" key="6">
    <source>
        <dbReference type="SAM" id="MobiDB-lite"/>
    </source>
</evidence>
<comment type="function">
    <text evidence="1">Site-specific tyrosine recombinase, which acts by catalyzing the cutting and rejoining of the recombining DNA molecules.</text>
</comment>
<dbReference type="GO" id="GO:0003677">
    <property type="term" value="F:DNA binding"/>
    <property type="evidence" value="ECO:0007669"/>
    <property type="project" value="UniProtKB-KW"/>
</dbReference>
<feature type="region of interest" description="Disordered" evidence="6">
    <location>
        <begin position="350"/>
        <end position="405"/>
    </location>
</feature>
<evidence type="ECO:0000313" key="9">
    <source>
        <dbReference type="Proteomes" id="UP000095447"/>
    </source>
</evidence>